<evidence type="ECO:0000313" key="9">
    <source>
        <dbReference type="EMBL" id="MEY8000170.1"/>
    </source>
</evidence>
<dbReference type="Proteomes" id="UP001564657">
    <property type="component" value="Unassembled WGS sequence"/>
</dbReference>
<accession>A0ABV4BN07</accession>
<dbReference type="InterPro" id="IPR001789">
    <property type="entry name" value="Sig_transdc_resp-reg_receiver"/>
</dbReference>
<reference evidence="9 10" key="1">
    <citation type="submission" date="2024-08" db="EMBL/GenBank/DDBJ databases">
        <title>Clostridium lapicellarii sp. nov., and Clostridium renhuaiense sp. nov., two species isolated from the mud in a fermentation cellar used for producing sauce-flavour Chinese liquors.</title>
        <authorList>
            <person name="Yang F."/>
            <person name="Wang H."/>
            <person name="Chen L.Q."/>
            <person name="Zhou N."/>
            <person name="Lu J.J."/>
            <person name="Pu X.X."/>
            <person name="Wan B."/>
            <person name="Wang L."/>
            <person name="Liu S.J."/>
        </authorList>
    </citation>
    <scope>NUCLEOTIDE SEQUENCE [LARGE SCALE GENOMIC DNA]</scope>
    <source>
        <strain evidence="9 10">MT-5</strain>
    </source>
</reference>
<dbReference type="InterPro" id="IPR018062">
    <property type="entry name" value="HTH_AraC-typ_CS"/>
</dbReference>
<evidence type="ECO:0000256" key="3">
    <source>
        <dbReference type="ARBA" id="ARBA00023125"/>
    </source>
</evidence>
<dbReference type="PROSITE" id="PS00041">
    <property type="entry name" value="HTH_ARAC_FAMILY_1"/>
    <property type="match status" value="1"/>
</dbReference>
<feature type="modified residue" description="4-aspartylphosphate" evidence="6">
    <location>
        <position position="55"/>
    </location>
</feature>
<protein>
    <recommendedName>
        <fullName evidence="1">Stage 0 sporulation protein A homolog</fullName>
    </recommendedName>
</protein>
<keyword evidence="4" id="KW-0804">Transcription</keyword>
<comment type="function">
    <text evidence="5">May play the central regulatory role in sporulation. It may be an element of the effector pathway responsible for the activation of sporulation genes in response to nutritional stress. Spo0A may act in concert with spo0H (a sigma factor) to control the expression of some genes that are critical to the sporulation process.</text>
</comment>
<dbReference type="EMBL" id="JBGEWD010000006">
    <property type="protein sequence ID" value="MEY8000170.1"/>
    <property type="molecule type" value="Genomic_DNA"/>
</dbReference>
<dbReference type="InterPro" id="IPR011006">
    <property type="entry name" value="CheY-like_superfamily"/>
</dbReference>
<evidence type="ECO:0000259" key="7">
    <source>
        <dbReference type="PROSITE" id="PS01124"/>
    </source>
</evidence>
<dbReference type="InterPro" id="IPR009057">
    <property type="entry name" value="Homeodomain-like_sf"/>
</dbReference>
<dbReference type="SUPFAM" id="SSF46689">
    <property type="entry name" value="Homeodomain-like"/>
    <property type="match status" value="2"/>
</dbReference>
<evidence type="ECO:0000313" key="10">
    <source>
        <dbReference type="Proteomes" id="UP001564657"/>
    </source>
</evidence>
<dbReference type="Pfam" id="PF00072">
    <property type="entry name" value="Response_reg"/>
    <property type="match status" value="1"/>
</dbReference>
<evidence type="ECO:0000259" key="8">
    <source>
        <dbReference type="PROSITE" id="PS50110"/>
    </source>
</evidence>
<evidence type="ECO:0000256" key="1">
    <source>
        <dbReference type="ARBA" id="ARBA00018672"/>
    </source>
</evidence>
<sequence>MYKLLIAEDEPLERKALRIILQKYFYNIDITKDCKNGYEAVLNSKIYKPDIILMDIRMPKKSGLDAQREIIDFLPNVKTIILTAYEKFDYAKEAIEYGVSNYILKPVKPNDLKLAVTKVINSIEKLDSSNANNNNKSKVSYENTADSCENTIKAILKYIDNNFNNQINLTSVANFVHLNPQYLSRFFKQKTGVTFIQYITKLRLEKAKKLLINTDKSITQIALEIGYLDAAYFSKVFLRNENLSPHKFKVTNSNKI</sequence>
<feature type="domain" description="HTH araC/xylS-type" evidence="7">
    <location>
        <begin position="153"/>
        <end position="251"/>
    </location>
</feature>
<keyword evidence="2" id="KW-0805">Transcription regulation</keyword>
<dbReference type="SMART" id="SM00448">
    <property type="entry name" value="REC"/>
    <property type="match status" value="1"/>
</dbReference>
<keyword evidence="10" id="KW-1185">Reference proteome</keyword>
<dbReference type="RefSeq" id="WP_369704057.1">
    <property type="nucleotide sequence ID" value="NZ_JBGEWD010000006.1"/>
</dbReference>
<proteinExistence type="predicted"/>
<dbReference type="PROSITE" id="PS50110">
    <property type="entry name" value="RESPONSE_REGULATORY"/>
    <property type="match status" value="1"/>
</dbReference>
<dbReference type="Pfam" id="PF12833">
    <property type="entry name" value="HTH_18"/>
    <property type="match status" value="1"/>
</dbReference>
<dbReference type="PANTHER" id="PTHR43280">
    <property type="entry name" value="ARAC-FAMILY TRANSCRIPTIONAL REGULATOR"/>
    <property type="match status" value="1"/>
</dbReference>
<evidence type="ECO:0000256" key="5">
    <source>
        <dbReference type="ARBA" id="ARBA00024867"/>
    </source>
</evidence>
<comment type="caution">
    <text evidence="9">The sequence shown here is derived from an EMBL/GenBank/DDBJ whole genome shotgun (WGS) entry which is preliminary data.</text>
</comment>
<keyword evidence="3" id="KW-0238">DNA-binding</keyword>
<evidence type="ECO:0000256" key="4">
    <source>
        <dbReference type="ARBA" id="ARBA00023163"/>
    </source>
</evidence>
<keyword evidence="6" id="KW-0597">Phosphoprotein</keyword>
<dbReference type="SMART" id="SM00342">
    <property type="entry name" value="HTH_ARAC"/>
    <property type="match status" value="1"/>
</dbReference>
<name>A0ABV4BN07_9CLOT</name>
<dbReference type="PROSITE" id="PS01124">
    <property type="entry name" value="HTH_ARAC_FAMILY_2"/>
    <property type="match status" value="1"/>
</dbReference>
<dbReference type="PANTHER" id="PTHR43280:SF28">
    <property type="entry name" value="HTH-TYPE TRANSCRIPTIONAL ACTIVATOR RHAS"/>
    <property type="match status" value="1"/>
</dbReference>
<dbReference type="SUPFAM" id="SSF52172">
    <property type="entry name" value="CheY-like"/>
    <property type="match status" value="1"/>
</dbReference>
<evidence type="ECO:0000256" key="2">
    <source>
        <dbReference type="ARBA" id="ARBA00023015"/>
    </source>
</evidence>
<dbReference type="Gene3D" id="3.40.50.2300">
    <property type="match status" value="1"/>
</dbReference>
<evidence type="ECO:0000256" key="6">
    <source>
        <dbReference type="PROSITE-ProRule" id="PRU00169"/>
    </source>
</evidence>
<organism evidence="9 10">
    <name type="scientific">Clostridium moutaii</name>
    <dbReference type="NCBI Taxonomy" id="3240932"/>
    <lineage>
        <taxon>Bacteria</taxon>
        <taxon>Bacillati</taxon>
        <taxon>Bacillota</taxon>
        <taxon>Clostridia</taxon>
        <taxon>Eubacteriales</taxon>
        <taxon>Clostridiaceae</taxon>
        <taxon>Clostridium</taxon>
    </lineage>
</organism>
<dbReference type="CDD" id="cd17536">
    <property type="entry name" value="REC_YesN-like"/>
    <property type="match status" value="1"/>
</dbReference>
<gene>
    <name evidence="9" type="ORF">AB8U03_08150</name>
</gene>
<dbReference type="Gene3D" id="1.10.10.60">
    <property type="entry name" value="Homeodomain-like"/>
    <property type="match status" value="2"/>
</dbReference>
<dbReference type="InterPro" id="IPR018060">
    <property type="entry name" value="HTH_AraC"/>
</dbReference>
<feature type="domain" description="Response regulatory" evidence="8">
    <location>
        <begin position="3"/>
        <end position="120"/>
    </location>
</feature>